<gene>
    <name evidence="1" type="ORF">F0U60_24485</name>
</gene>
<dbReference type="SUPFAM" id="SSF69322">
    <property type="entry name" value="Tricorn protease domain 2"/>
    <property type="match status" value="1"/>
</dbReference>
<protein>
    <submittedName>
        <fullName evidence="1">WD40 repeat domain-containing protein</fullName>
    </submittedName>
</protein>
<name>A0ABY9WV20_9BACT</name>
<proteinExistence type="predicted"/>
<dbReference type="Gene3D" id="2.130.10.10">
    <property type="entry name" value="YVTN repeat-like/Quinoprotein amine dehydrogenase"/>
    <property type="match status" value="2"/>
</dbReference>
<organism evidence="1 2">
    <name type="scientific">Archangium minus</name>
    <dbReference type="NCBI Taxonomy" id="83450"/>
    <lineage>
        <taxon>Bacteria</taxon>
        <taxon>Pseudomonadati</taxon>
        <taxon>Myxococcota</taxon>
        <taxon>Myxococcia</taxon>
        <taxon>Myxococcales</taxon>
        <taxon>Cystobacterineae</taxon>
        <taxon>Archangiaceae</taxon>
        <taxon>Archangium</taxon>
    </lineage>
</organism>
<keyword evidence="2" id="KW-1185">Reference proteome</keyword>
<dbReference type="Proteomes" id="UP001611383">
    <property type="component" value="Chromosome"/>
</dbReference>
<sequence length="321" mass="35134">MKPVLLQTLPAFQVVRDAAFMGEDALLLTDPLANLWLFTLESGQVRQLHRGEDIMALFRGGVPAGGGYPRLAVSPRGDTIVVNTDDFVLAGWEATGDSWSFMSAYRGLYYPALEFSPNGEYFAAWSEVVIVFDVRGLQHRVTGSVSECAWHPSRPLLLCVDFDNALGWLDLETQKTDDSTEVSPQRIGSLVEPGGTAEAVCGLSFLNDDTFVVAFEWGYVEFWQLKPLRRLDRVQTDGRILKLKSVPGGCWFTLEGEAGVQVWDAATRAPVSKPLPGKTDVRFSPSGSRFITLGPMNTNPYPMPGGGGGTTVTLWAVQEQP</sequence>
<dbReference type="RefSeq" id="WP_395823821.1">
    <property type="nucleotide sequence ID" value="NZ_CP043494.1"/>
</dbReference>
<dbReference type="EMBL" id="CP043494">
    <property type="protein sequence ID" value="WNG46932.1"/>
    <property type="molecule type" value="Genomic_DNA"/>
</dbReference>
<evidence type="ECO:0000313" key="2">
    <source>
        <dbReference type="Proteomes" id="UP001611383"/>
    </source>
</evidence>
<reference evidence="1 2" key="1">
    <citation type="submission" date="2019-08" db="EMBL/GenBank/DDBJ databases">
        <title>Archangium and Cystobacter genomes.</title>
        <authorList>
            <person name="Chen I.-C.K."/>
            <person name="Wielgoss S."/>
        </authorList>
    </citation>
    <scope>NUCLEOTIDE SEQUENCE [LARGE SCALE GENOMIC DNA]</scope>
    <source>
        <strain evidence="1 2">Cbm 6</strain>
    </source>
</reference>
<accession>A0ABY9WV20</accession>
<evidence type="ECO:0000313" key="1">
    <source>
        <dbReference type="EMBL" id="WNG46932.1"/>
    </source>
</evidence>
<dbReference type="InterPro" id="IPR015943">
    <property type="entry name" value="WD40/YVTN_repeat-like_dom_sf"/>
</dbReference>